<dbReference type="PANTHER" id="PTHR42085">
    <property type="entry name" value="F-BOX DOMAIN-CONTAINING PROTEIN"/>
    <property type="match status" value="1"/>
</dbReference>
<keyword evidence="3" id="KW-1185">Reference proteome</keyword>
<evidence type="ECO:0000313" key="2">
    <source>
        <dbReference type="EMBL" id="KAF2853569.1"/>
    </source>
</evidence>
<dbReference type="EMBL" id="MU006295">
    <property type="protein sequence ID" value="KAF2853569.1"/>
    <property type="molecule type" value="Genomic_DNA"/>
</dbReference>
<evidence type="ECO:0000259" key="1">
    <source>
        <dbReference type="Pfam" id="PF24864"/>
    </source>
</evidence>
<name>A0A6A7BGQ7_9PLEO</name>
<dbReference type="PANTHER" id="PTHR42085:SF1">
    <property type="entry name" value="F-BOX DOMAIN-CONTAINING PROTEIN"/>
    <property type="match status" value="1"/>
</dbReference>
<reference evidence="2" key="1">
    <citation type="submission" date="2020-01" db="EMBL/GenBank/DDBJ databases">
        <authorList>
            <consortium name="DOE Joint Genome Institute"/>
            <person name="Haridas S."/>
            <person name="Albert R."/>
            <person name="Binder M."/>
            <person name="Bloem J."/>
            <person name="Labutti K."/>
            <person name="Salamov A."/>
            <person name="Andreopoulos B."/>
            <person name="Baker S.E."/>
            <person name="Barry K."/>
            <person name="Bills G."/>
            <person name="Bluhm B.H."/>
            <person name="Cannon C."/>
            <person name="Castanera R."/>
            <person name="Culley D.E."/>
            <person name="Daum C."/>
            <person name="Ezra D."/>
            <person name="Gonzalez J.B."/>
            <person name="Henrissat B."/>
            <person name="Kuo A."/>
            <person name="Liang C."/>
            <person name="Lipzen A."/>
            <person name="Lutzoni F."/>
            <person name="Magnuson J."/>
            <person name="Mondo S."/>
            <person name="Nolan M."/>
            <person name="Ohm R."/>
            <person name="Pangilinan J."/>
            <person name="Park H.-J."/>
            <person name="Ramirez L."/>
            <person name="Alfaro M."/>
            <person name="Sun H."/>
            <person name="Tritt A."/>
            <person name="Yoshinaga Y."/>
            <person name="Zwiers L.-H."/>
            <person name="Turgeon B.G."/>
            <person name="Goodwin S.B."/>
            <person name="Spatafora J.W."/>
            <person name="Crous P.W."/>
            <person name="Grigoriev I.V."/>
        </authorList>
    </citation>
    <scope>NUCLEOTIDE SEQUENCE</scope>
    <source>
        <strain evidence="2">IPT5</strain>
    </source>
</reference>
<organism evidence="2 3">
    <name type="scientific">Plenodomus tracheiphilus IPT5</name>
    <dbReference type="NCBI Taxonomy" id="1408161"/>
    <lineage>
        <taxon>Eukaryota</taxon>
        <taxon>Fungi</taxon>
        <taxon>Dikarya</taxon>
        <taxon>Ascomycota</taxon>
        <taxon>Pezizomycotina</taxon>
        <taxon>Dothideomycetes</taxon>
        <taxon>Pleosporomycetidae</taxon>
        <taxon>Pleosporales</taxon>
        <taxon>Pleosporineae</taxon>
        <taxon>Leptosphaeriaceae</taxon>
        <taxon>Plenodomus</taxon>
    </lineage>
</organism>
<proteinExistence type="predicted"/>
<accession>A0A6A7BGQ7</accession>
<dbReference type="InterPro" id="IPR038883">
    <property type="entry name" value="AN11006-like"/>
</dbReference>
<feature type="domain" description="DUF7730" evidence="1">
    <location>
        <begin position="25"/>
        <end position="127"/>
    </location>
</feature>
<sequence length="275" mass="32072">MSKPISDGPMTAWIDAQLQSRSRPASFLTLPREIRDMIYDYSLISRRDVLIIDSIEYGLPPAWAYDENKYMFQKEDFHVEHLRDRSFHASAVEISIALLRTCRQINKEASPIVYGKNTFMISVTRHRHNPAFRQLRTIVRWIESIGSQYKFLKKVYIDLGPTCNVECEFGKAKVDFVYFTKLIWARPEIKDCIEFVISNRAMPPILHGSSSTPYGDKAKEDLVRLDNIRRSLMVDDSLNLKRYAKFDRLISNILFDWTLQYGVVIFPSTHTTQHP</sequence>
<dbReference type="Proteomes" id="UP000799423">
    <property type="component" value="Unassembled WGS sequence"/>
</dbReference>
<gene>
    <name evidence="2" type="ORF">T440DRAFT_547866</name>
</gene>
<dbReference type="OrthoDB" id="3798351at2759"/>
<dbReference type="InterPro" id="IPR056632">
    <property type="entry name" value="DUF7730"/>
</dbReference>
<dbReference type="AlphaFoldDB" id="A0A6A7BGQ7"/>
<dbReference type="Pfam" id="PF24864">
    <property type="entry name" value="DUF7730"/>
    <property type="match status" value="1"/>
</dbReference>
<evidence type="ECO:0000313" key="3">
    <source>
        <dbReference type="Proteomes" id="UP000799423"/>
    </source>
</evidence>
<protein>
    <recommendedName>
        <fullName evidence="1">DUF7730 domain-containing protein</fullName>
    </recommendedName>
</protein>